<sequence>MLFSSPARNEWRLKLARAKEATGPPSQQSNARKSPALSGAEQARADFSTRVMLITPLPLSLRCSF</sequence>
<evidence type="ECO:0000313" key="2">
    <source>
        <dbReference type="EMBL" id="KAG2284034.1"/>
    </source>
</evidence>
<comment type="caution">
    <text evidence="2">The sequence shown here is derived from an EMBL/GenBank/DDBJ whole genome shotgun (WGS) entry which is preliminary data.</text>
</comment>
<dbReference type="AlphaFoldDB" id="A0A8X7REX9"/>
<dbReference type="Proteomes" id="UP000886595">
    <property type="component" value="Unassembled WGS sequence"/>
</dbReference>
<name>A0A8X7REX9_BRACI</name>
<accession>A0A8X7REX9</accession>
<dbReference type="EMBL" id="JAAMPC010000011">
    <property type="protein sequence ID" value="KAG2284034.1"/>
    <property type="molecule type" value="Genomic_DNA"/>
</dbReference>
<gene>
    <name evidence="2" type="ORF">Bca52824_055254</name>
</gene>
<proteinExistence type="predicted"/>
<keyword evidence="3" id="KW-1185">Reference proteome</keyword>
<feature type="region of interest" description="Disordered" evidence="1">
    <location>
        <begin position="14"/>
        <end position="41"/>
    </location>
</feature>
<evidence type="ECO:0000313" key="3">
    <source>
        <dbReference type="Proteomes" id="UP000886595"/>
    </source>
</evidence>
<evidence type="ECO:0000256" key="1">
    <source>
        <dbReference type="SAM" id="MobiDB-lite"/>
    </source>
</evidence>
<reference evidence="2 3" key="1">
    <citation type="submission" date="2020-02" db="EMBL/GenBank/DDBJ databases">
        <authorList>
            <person name="Ma Q."/>
            <person name="Huang Y."/>
            <person name="Song X."/>
            <person name="Pei D."/>
        </authorList>
    </citation>
    <scope>NUCLEOTIDE SEQUENCE [LARGE SCALE GENOMIC DNA]</scope>
    <source>
        <strain evidence="2">Sxm20200214</strain>
        <tissue evidence="2">Leaf</tissue>
    </source>
</reference>
<protein>
    <submittedName>
        <fullName evidence="2">Uncharacterized protein</fullName>
    </submittedName>
</protein>
<organism evidence="2 3">
    <name type="scientific">Brassica carinata</name>
    <name type="common">Ethiopian mustard</name>
    <name type="synonym">Abyssinian cabbage</name>
    <dbReference type="NCBI Taxonomy" id="52824"/>
    <lineage>
        <taxon>Eukaryota</taxon>
        <taxon>Viridiplantae</taxon>
        <taxon>Streptophyta</taxon>
        <taxon>Embryophyta</taxon>
        <taxon>Tracheophyta</taxon>
        <taxon>Spermatophyta</taxon>
        <taxon>Magnoliopsida</taxon>
        <taxon>eudicotyledons</taxon>
        <taxon>Gunneridae</taxon>
        <taxon>Pentapetalae</taxon>
        <taxon>rosids</taxon>
        <taxon>malvids</taxon>
        <taxon>Brassicales</taxon>
        <taxon>Brassicaceae</taxon>
        <taxon>Brassiceae</taxon>
        <taxon>Brassica</taxon>
    </lineage>
</organism>